<dbReference type="AlphaFoldDB" id="A0AAV1V451"/>
<gene>
    <name evidence="1" type="ORF">PM001_LOCUS26884</name>
</gene>
<dbReference type="Proteomes" id="UP001162060">
    <property type="component" value="Unassembled WGS sequence"/>
</dbReference>
<dbReference type="EMBL" id="CAKLBY020000264">
    <property type="protein sequence ID" value="CAK7941734.1"/>
    <property type="molecule type" value="Genomic_DNA"/>
</dbReference>
<proteinExistence type="predicted"/>
<accession>A0AAV1V451</accession>
<reference evidence="1" key="1">
    <citation type="submission" date="2024-01" db="EMBL/GenBank/DDBJ databases">
        <authorList>
            <person name="Webb A."/>
        </authorList>
    </citation>
    <scope>NUCLEOTIDE SEQUENCE</scope>
    <source>
        <strain evidence="1">Pm1</strain>
    </source>
</reference>
<evidence type="ECO:0000313" key="2">
    <source>
        <dbReference type="Proteomes" id="UP001162060"/>
    </source>
</evidence>
<name>A0AAV1V451_9STRA</name>
<comment type="caution">
    <text evidence="1">The sequence shown here is derived from an EMBL/GenBank/DDBJ whole genome shotgun (WGS) entry which is preliminary data.</text>
</comment>
<sequence length="21" mass="2247">MMTKLSRSSVAAAVSAYLRTC</sequence>
<organism evidence="1 2">
    <name type="scientific">Peronospora matthiolae</name>
    <dbReference type="NCBI Taxonomy" id="2874970"/>
    <lineage>
        <taxon>Eukaryota</taxon>
        <taxon>Sar</taxon>
        <taxon>Stramenopiles</taxon>
        <taxon>Oomycota</taxon>
        <taxon>Peronosporomycetes</taxon>
        <taxon>Peronosporales</taxon>
        <taxon>Peronosporaceae</taxon>
        <taxon>Peronospora</taxon>
    </lineage>
</organism>
<evidence type="ECO:0000313" key="1">
    <source>
        <dbReference type="EMBL" id="CAK7941734.1"/>
    </source>
</evidence>
<protein>
    <submittedName>
        <fullName evidence="1">Uncharacterized protein</fullName>
    </submittedName>
</protein>